<organism evidence="2 3">
    <name type="scientific">Chryseobacterium salivictor</name>
    <dbReference type="NCBI Taxonomy" id="2547600"/>
    <lineage>
        <taxon>Bacteria</taxon>
        <taxon>Pseudomonadati</taxon>
        <taxon>Bacteroidota</taxon>
        <taxon>Flavobacteriia</taxon>
        <taxon>Flavobacteriales</taxon>
        <taxon>Weeksellaceae</taxon>
        <taxon>Chryseobacterium group</taxon>
        <taxon>Chryseobacterium</taxon>
    </lineage>
</organism>
<protein>
    <submittedName>
        <fullName evidence="2">Poly(Glycerol-phosphate) alpha-glucosyltransferase</fullName>
        <ecNumber evidence="2">2.4.1.52</ecNumber>
    </submittedName>
</protein>
<dbReference type="AlphaFoldDB" id="A0A4P6ZFG4"/>
<evidence type="ECO:0000313" key="2">
    <source>
        <dbReference type="EMBL" id="QBO58366.1"/>
    </source>
</evidence>
<dbReference type="Pfam" id="PF00534">
    <property type="entry name" value="Glycos_transf_1"/>
    <property type="match status" value="1"/>
</dbReference>
<dbReference type="PANTHER" id="PTHR12526">
    <property type="entry name" value="GLYCOSYLTRANSFERASE"/>
    <property type="match status" value="1"/>
</dbReference>
<reference evidence="2 3" key="1">
    <citation type="submission" date="2019-03" db="EMBL/GenBank/DDBJ databases">
        <authorList>
            <person name="Kim H."/>
            <person name="Yu S.-M."/>
        </authorList>
    </citation>
    <scope>NUCLEOTIDE SEQUENCE [LARGE SCALE GENOMIC DNA]</scope>
    <source>
        <strain evidence="2 3">NBC122</strain>
    </source>
</reference>
<dbReference type="Proteomes" id="UP000294419">
    <property type="component" value="Chromosome"/>
</dbReference>
<dbReference type="Gene3D" id="3.40.50.2000">
    <property type="entry name" value="Glycogen Phosphorylase B"/>
    <property type="match status" value="2"/>
</dbReference>
<dbReference type="KEGG" id="csal:NBC122_01551"/>
<keyword evidence="2" id="KW-0328">Glycosyltransferase</keyword>
<accession>A0A4P6ZFG4</accession>
<dbReference type="PANTHER" id="PTHR12526:SF630">
    <property type="entry name" value="GLYCOSYLTRANSFERASE"/>
    <property type="match status" value="1"/>
</dbReference>
<dbReference type="EMBL" id="CP037954">
    <property type="protein sequence ID" value="QBO58366.1"/>
    <property type="molecule type" value="Genomic_DNA"/>
</dbReference>
<feature type="domain" description="Glycosyl transferase family 1" evidence="1">
    <location>
        <begin position="203"/>
        <end position="366"/>
    </location>
</feature>
<dbReference type="CDD" id="cd03820">
    <property type="entry name" value="GT4_AmsD-like"/>
    <property type="match status" value="1"/>
</dbReference>
<dbReference type="InterPro" id="IPR001296">
    <property type="entry name" value="Glyco_trans_1"/>
</dbReference>
<dbReference type="RefSeq" id="WP_133439806.1">
    <property type="nucleotide sequence ID" value="NZ_CP037954.1"/>
</dbReference>
<dbReference type="GO" id="GO:0047265">
    <property type="term" value="F:poly(glycerol-phosphate) alpha-glucosyltransferase activity"/>
    <property type="evidence" value="ECO:0007669"/>
    <property type="project" value="UniProtKB-EC"/>
</dbReference>
<name>A0A4P6ZFG4_9FLAO</name>
<dbReference type="EC" id="2.4.1.52" evidence="2"/>
<keyword evidence="2" id="KW-0808">Transferase</keyword>
<keyword evidence="3" id="KW-1185">Reference proteome</keyword>
<proteinExistence type="predicted"/>
<dbReference type="SUPFAM" id="SSF53756">
    <property type="entry name" value="UDP-Glycosyltransferase/glycogen phosphorylase"/>
    <property type="match status" value="1"/>
</dbReference>
<sequence>MKIVYCLNSIRGIGGIERVTLIKANALSEIEGNQIFVVVTDDNHGNYCDTISKKVDFINLNINYYDNDWQPGLSAKLSQIRKRGLHKKLLREVLNKIQPDIVIAVGQSEKFFCRKGLVKTSYPVYIRELHFATNYRESLAQNGKAKMIGRILSFIDFGILCRFYYDIVVCLTPEDLNKNWRGRKNVASMPNPLTISRPANKENSFESNSSAKKIVAIGRLSYQKNFESLIRSFALISSSNPEWILEIYGEGDDRKNLESVISSLNLYGIVKLMGATSDVASVLSSASFFVLSSRLEGFPLVLLEAMVHKLPVISYNCDFGPSFIIENGINGFLVPLNDEQKLASKMQLLIDDPILLARMGENAHKRAESFSPDIIADNWMDLFHNLIAKKKC</sequence>
<evidence type="ECO:0000313" key="3">
    <source>
        <dbReference type="Proteomes" id="UP000294419"/>
    </source>
</evidence>
<evidence type="ECO:0000259" key="1">
    <source>
        <dbReference type="Pfam" id="PF00534"/>
    </source>
</evidence>
<gene>
    <name evidence="2" type="primary">tagE_2</name>
    <name evidence="2" type="ORF">NBC122_01551</name>
</gene>
<dbReference type="OrthoDB" id="9811239at2"/>